<dbReference type="OrthoDB" id="9802510at2"/>
<dbReference type="PANTHER" id="PTHR43673">
    <property type="entry name" value="NAD(P)H NITROREDUCTASE YDGI-RELATED"/>
    <property type="match status" value="1"/>
</dbReference>
<organism evidence="7 8">
    <name type="scientific">Methylobacterium variabile</name>
    <dbReference type="NCBI Taxonomy" id="298794"/>
    <lineage>
        <taxon>Bacteria</taxon>
        <taxon>Pseudomonadati</taxon>
        <taxon>Pseudomonadota</taxon>
        <taxon>Alphaproteobacteria</taxon>
        <taxon>Hyphomicrobiales</taxon>
        <taxon>Methylobacteriaceae</taxon>
        <taxon>Methylobacterium</taxon>
    </lineage>
</organism>
<comment type="similarity">
    <text evidence="2">Belongs to the nitroreductase family.</text>
</comment>
<comment type="caution">
    <text evidence="7">The sequence shown here is derived from an EMBL/GenBank/DDBJ whole genome shotgun (WGS) entry which is preliminary data.</text>
</comment>
<dbReference type="SUPFAM" id="SSF55469">
    <property type="entry name" value="FMN-dependent nitroreductase-like"/>
    <property type="match status" value="1"/>
</dbReference>
<dbReference type="EMBL" id="LABY01000150">
    <property type="protein sequence ID" value="KMO33562.1"/>
    <property type="molecule type" value="Genomic_DNA"/>
</dbReference>
<evidence type="ECO:0000313" key="7">
    <source>
        <dbReference type="EMBL" id="KMO33562.1"/>
    </source>
</evidence>
<proteinExistence type="inferred from homology"/>
<dbReference type="Proteomes" id="UP000035955">
    <property type="component" value="Unassembled WGS sequence"/>
</dbReference>
<keyword evidence="8" id="KW-1185">Reference proteome</keyword>
<evidence type="ECO:0000256" key="3">
    <source>
        <dbReference type="ARBA" id="ARBA00022630"/>
    </source>
</evidence>
<evidence type="ECO:0000256" key="2">
    <source>
        <dbReference type="ARBA" id="ARBA00007118"/>
    </source>
</evidence>
<evidence type="ECO:0000313" key="8">
    <source>
        <dbReference type="Proteomes" id="UP000035955"/>
    </source>
</evidence>
<dbReference type="Gene3D" id="3.40.109.10">
    <property type="entry name" value="NADH Oxidase"/>
    <property type="match status" value="1"/>
</dbReference>
<accession>A0A0J6SIW8</accession>
<reference evidence="7 8" key="1">
    <citation type="submission" date="2015-03" db="EMBL/GenBank/DDBJ databases">
        <title>Genome sequencing of Methylobacterium variabile DSM 16961.</title>
        <authorList>
            <person name="Chaudhry V."/>
            <person name="Patil P.B."/>
        </authorList>
    </citation>
    <scope>NUCLEOTIDE SEQUENCE [LARGE SCALE GENOMIC DNA]</scope>
    <source>
        <strain evidence="7 8">DSM 16961</strain>
    </source>
</reference>
<dbReference type="RefSeq" id="WP_048446050.1">
    <property type="nucleotide sequence ID" value="NZ_LABY01000150.1"/>
</dbReference>
<gene>
    <name evidence="7" type="ORF">VQ02_20440</name>
</gene>
<dbReference type="InterPro" id="IPR029479">
    <property type="entry name" value="Nitroreductase"/>
</dbReference>
<keyword evidence="4" id="KW-0288">FMN</keyword>
<dbReference type="PATRIC" id="fig|298794.3.peg.1427"/>
<protein>
    <submittedName>
        <fullName evidence="7">Nitroreductase</fullName>
    </submittedName>
</protein>
<dbReference type="CDD" id="cd02136">
    <property type="entry name" value="PnbA_NfnB-like"/>
    <property type="match status" value="1"/>
</dbReference>
<dbReference type="Pfam" id="PF00881">
    <property type="entry name" value="Nitroreductase"/>
    <property type="match status" value="1"/>
</dbReference>
<feature type="domain" description="Nitroreductase" evidence="6">
    <location>
        <begin position="15"/>
        <end position="203"/>
    </location>
</feature>
<keyword evidence="5" id="KW-0560">Oxidoreductase</keyword>
<dbReference type="GO" id="GO:0016491">
    <property type="term" value="F:oxidoreductase activity"/>
    <property type="evidence" value="ECO:0007669"/>
    <property type="project" value="UniProtKB-KW"/>
</dbReference>
<keyword evidence="3" id="KW-0285">Flavoprotein</keyword>
<dbReference type="AlphaFoldDB" id="A0A0J6SIW8"/>
<sequence>MTPPDLVQAFDSVMKGRYANRFFTDQPVPYDTVHDILEAASYAPSGANIQPWQIHVLAGQAKADICRDISATHAREAAQHASEYTYYAPDLPDLYQGRKQEFGRVFYGALGIAQDDAAGRAAQTAKNYQFFGAPVGLIVTIDRRLEKGSWLDLGMFLQNVMLAAKVRGLDTCPQETLAKYHRVLRRHLPIAPEDVVVCGMALGVRDAALAARRGVMERAPVEAFASFHGFEAPPARDTGE</sequence>
<evidence type="ECO:0000256" key="1">
    <source>
        <dbReference type="ARBA" id="ARBA00001917"/>
    </source>
</evidence>
<evidence type="ECO:0000256" key="4">
    <source>
        <dbReference type="ARBA" id="ARBA00022643"/>
    </source>
</evidence>
<name>A0A0J6SIW8_9HYPH</name>
<dbReference type="PANTHER" id="PTHR43673:SF2">
    <property type="entry name" value="NITROREDUCTASE"/>
    <property type="match status" value="1"/>
</dbReference>
<evidence type="ECO:0000256" key="5">
    <source>
        <dbReference type="ARBA" id="ARBA00023002"/>
    </source>
</evidence>
<comment type="cofactor">
    <cofactor evidence="1">
        <name>FMN</name>
        <dbReference type="ChEBI" id="CHEBI:58210"/>
    </cofactor>
</comment>
<dbReference type="InterPro" id="IPR000415">
    <property type="entry name" value="Nitroreductase-like"/>
</dbReference>
<evidence type="ECO:0000259" key="6">
    <source>
        <dbReference type="Pfam" id="PF00881"/>
    </source>
</evidence>